<evidence type="ECO:0000259" key="8">
    <source>
        <dbReference type="PROSITE" id="PS51755"/>
    </source>
</evidence>
<dbReference type="InterPro" id="IPR051677">
    <property type="entry name" value="AfsR-DnrI-RedD_regulator"/>
</dbReference>
<keyword evidence="4" id="KW-0805">Transcription regulation</keyword>
<reference evidence="9" key="1">
    <citation type="submission" date="2016-04" db="EMBL/GenBank/DDBJ databases">
        <authorList>
            <person name="Evans L.H."/>
            <person name="Alamgir A."/>
            <person name="Owens N."/>
            <person name="Weber N.D."/>
            <person name="Virtaneva K."/>
            <person name="Barbian K."/>
            <person name="Babar A."/>
            <person name="Rosenke K."/>
        </authorList>
    </citation>
    <scope>NUCLEOTIDE SEQUENCE</scope>
    <source>
        <strain evidence="9">Nono1</strain>
    </source>
</reference>
<dbReference type="InterPro" id="IPR028081">
    <property type="entry name" value="Leu-bd"/>
</dbReference>
<dbReference type="Gene3D" id="1.25.40.10">
    <property type="entry name" value="Tetratricopeptide repeat domain"/>
    <property type="match status" value="1"/>
</dbReference>
<evidence type="ECO:0000256" key="4">
    <source>
        <dbReference type="ARBA" id="ARBA00023015"/>
    </source>
</evidence>
<dbReference type="Gene3D" id="1.10.10.10">
    <property type="entry name" value="Winged helix-like DNA-binding domain superfamily/Winged helix DNA-binding domain"/>
    <property type="match status" value="1"/>
</dbReference>
<dbReference type="Gene3D" id="3.40.50.2300">
    <property type="match status" value="2"/>
</dbReference>
<organism evidence="9">
    <name type="scientific">Nonomuraea gerenzanensis</name>
    <dbReference type="NCBI Taxonomy" id="93944"/>
    <lineage>
        <taxon>Bacteria</taxon>
        <taxon>Bacillati</taxon>
        <taxon>Actinomycetota</taxon>
        <taxon>Actinomycetes</taxon>
        <taxon>Streptosporangiales</taxon>
        <taxon>Streptosporangiaceae</taxon>
        <taxon>Nonomuraea</taxon>
    </lineage>
</organism>
<dbReference type="Pfam" id="PF03704">
    <property type="entry name" value="BTAD"/>
    <property type="match status" value="1"/>
</dbReference>
<gene>
    <name evidence="9" type="ORF">BN4615_P7105</name>
</gene>
<dbReference type="PANTHER" id="PTHR35807:SF1">
    <property type="entry name" value="TRANSCRIPTIONAL REGULATOR REDD"/>
    <property type="match status" value="1"/>
</dbReference>
<comment type="similarity">
    <text evidence="1">Belongs to the AfsR/DnrI/RedD regulatory family.</text>
</comment>
<evidence type="ECO:0000256" key="2">
    <source>
        <dbReference type="ARBA" id="ARBA00010062"/>
    </source>
</evidence>
<accession>A0A1M4EFC3</accession>
<evidence type="ECO:0000256" key="3">
    <source>
        <dbReference type="ARBA" id="ARBA00022729"/>
    </source>
</evidence>
<dbReference type="PROSITE" id="PS51755">
    <property type="entry name" value="OMPR_PHOB"/>
    <property type="match status" value="1"/>
</dbReference>
<dbReference type="GO" id="GO:0000160">
    <property type="term" value="P:phosphorelay signal transduction system"/>
    <property type="evidence" value="ECO:0007669"/>
    <property type="project" value="InterPro"/>
</dbReference>
<evidence type="ECO:0000256" key="1">
    <source>
        <dbReference type="ARBA" id="ARBA00005820"/>
    </source>
</evidence>
<evidence type="ECO:0000313" key="9">
    <source>
        <dbReference type="EMBL" id="SBO97589.1"/>
    </source>
</evidence>
<sequence>MEIRVLGPIEIRHGGRKTRLTAPKECALLAALLAGSGTSVPAARLIDALWPGDPPPSAAHNVRLYVARLRRRLGDGDRIVHAGQGYALMAGPEEIDALRFEELLGTARRASGTPADAARLYQEALALWRGSAFEGAGLSSGPARDYAVRLDELRAAAVEEWADVELDLGHHRSLISELRGLTAAAPLRERLHAQLMLALYRSGRQAEALDAYQTARRTLAVELGLEPGPELRALQSAILSADPALDHAGATHLAPASDQVEAIRPAPAVDHPETIRPAPALDHLQATRPTLVRLTRASRPWAIAAGLVLALTVIAGYLTLPRLEEPAPRTTPAVAEGGGDGVLTVGTLLPRTGLLYFIGSSTSNGAKLAVADVNAAGGVLGRPVRLLDADSGDTEPDIATRGVAQFIDQNVDLIVGPASNKLSLSILDPAADAGIAIISPSTTAGYLSTAYDQGMYFRTSAADTLQGRLLGLLAAEDGNRTATIVTLDDDYGAEVADAAERSLAAQGVRLLDRLVFEPGTDGFARHVATIAETRPDALVMIGYEETVALVRELHEQGFTARNQSWYLVDANLIHYAGEVPEGVMAGAKGTLAGAEATGAFAARMRAADPGHDDLSYAAESYDAVVLGALAAEAARSDLGQSIAARLADVSSGGRRCTSYRECAELARAGVDLDYDGVSGRIEFDSNGDVREGAFGVYAYDESDDYELVTTRLVRGS</sequence>
<keyword evidence="3" id="KW-0732">Signal</keyword>
<dbReference type="CDD" id="cd06346">
    <property type="entry name" value="PBP1_ABC_ligand_binding-like"/>
    <property type="match status" value="1"/>
</dbReference>
<dbReference type="EMBL" id="LT559118">
    <property type="protein sequence ID" value="SBO97589.1"/>
    <property type="molecule type" value="Genomic_DNA"/>
</dbReference>
<dbReference type="InterPro" id="IPR005158">
    <property type="entry name" value="BTAD"/>
</dbReference>
<keyword evidence="5 7" id="KW-0238">DNA-binding</keyword>
<dbReference type="GO" id="GO:0003677">
    <property type="term" value="F:DNA binding"/>
    <property type="evidence" value="ECO:0007669"/>
    <property type="project" value="UniProtKB-UniRule"/>
</dbReference>
<evidence type="ECO:0000256" key="6">
    <source>
        <dbReference type="ARBA" id="ARBA00023163"/>
    </source>
</evidence>
<dbReference type="InterPro" id="IPR011990">
    <property type="entry name" value="TPR-like_helical_dom_sf"/>
</dbReference>
<dbReference type="InterPro" id="IPR036388">
    <property type="entry name" value="WH-like_DNA-bd_sf"/>
</dbReference>
<dbReference type="GO" id="GO:0006355">
    <property type="term" value="P:regulation of DNA-templated transcription"/>
    <property type="evidence" value="ECO:0007669"/>
    <property type="project" value="InterPro"/>
</dbReference>
<dbReference type="PANTHER" id="PTHR35807">
    <property type="entry name" value="TRANSCRIPTIONAL REGULATOR REDD-RELATED"/>
    <property type="match status" value="1"/>
</dbReference>
<dbReference type="AlphaFoldDB" id="A0A1M4EFC3"/>
<feature type="domain" description="OmpR/PhoB-type" evidence="8">
    <location>
        <begin position="1"/>
        <end position="90"/>
    </location>
</feature>
<dbReference type="InterPro" id="IPR016032">
    <property type="entry name" value="Sig_transdc_resp-reg_C-effctor"/>
</dbReference>
<dbReference type="SMART" id="SM00862">
    <property type="entry name" value="Trans_reg_C"/>
    <property type="match status" value="1"/>
</dbReference>
<dbReference type="Pfam" id="PF00486">
    <property type="entry name" value="Trans_reg_C"/>
    <property type="match status" value="1"/>
</dbReference>
<keyword evidence="6" id="KW-0804">Transcription</keyword>
<evidence type="ECO:0000256" key="5">
    <source>
        <dbReference type="ARBA" id="ARBA00023125"/>
    </source>
</evidence>
<dbReference type="SMART" id="SM01043">
    <property type="entry name" value="BTAD"/>
    <property type="match status" value="1"/>
</dbReference>
<dbReference type="SUPFAM" id="SSF46894">
    <property type="entry name" value="C-terminal effector domain of the bipartite response regulators"/>
    <property type="match status" value="1"/>
</dbReference>
<name>A0A1M4EFC3_9ACTN</name>
<feature type="DNA-binding region" description="OmpR/PhoB-type" evidence="7">
    <location>
        <begin position="1"/>
        <end position="90"/>
    </location>
</feature>
<comment type="similarity">
    <text evidence="2">Belongs to the leucine-binding protein family.</text>
</comment>
<dbReference type="Pfam" id="PF13458">
    <property type="entry name" value="Peripla_BP_6"/>
    <property type="match status" value="1"/>
</dbReference>
<dbReference type="SUPFAM" id="SSF53822">
    <property type="entry name" value="Periplasmic binding protein-like I"/>
    <property type="match status" value="1"/>
</dbReference>
<dbReference type="InterPro" id="IPR001867">
    <property type="entry name" value="OmpR/PhoB-type_DNA-bd"/>
</dbReference>
<evidence type="ECO:0000256" key="7">
    <source>
        <dbReference type="PROSITE-ProRule" id="PRU01091"/>
    </source>
</evidence>
<dbReference type="InterPro" id="IPR028082">
    <property type="entry name" value="Peripla_BP_I"/>
</dbReference>
<protein>
    <submittedName>
        <fullName evidence="9">Branched-chain amino acid ABC transporter, amino acid-binding protein (TC 3.A.1.4.1)</fullName>
    </submittedName>
</protein>
<dbReference type="CDD" id="cd15831">
    <property type="entry name" value="BTAD"/>
    <property type="match status" value="1"/>
</dbReference>
<proteinExistence type="inferred from homology"/>
<dbReference type="SUPFAM" id="SSF48452">
    <property type="entry name" value="TPR-like"/>
    <property type="match status" value="1"/>
</dbReference>